<gene>
    <name evidence="1" type="ORF">SNE35_31585</name>
</gene>
<dbReference type="RefSeq" id="WP_320427048.1">
    <property type="nucleotide sequence ID" value="NZ_JAXCLA010000013.1"/>
</dbReference>
<keyword evidence="2" id="KW-1185">Reference proteome</keyword>
<dbReference type="InterPro" id="IPR014710">
    <property type="entry name" value="RmlC-like_jellyroll"/>
</dbReference>
<proteinExistence type="predicted"/>
<comment type="caution">
    <text evidence="1">The sequence shown here is derived from an EMBL/GenBank/DDBJ whole genome shotgun (WGS) entry which is preliminary data.</text>
</comment>
<organism evidence="1 2">
    <name type="scientific">Roseateles agri</name>
    <dbReference type="NCBI Taxonomy" id="3098619"/>
    <lineage>
        <taxon>Bacteria</taxon>
        <taxon>Pseudomonadati</taxon>
        <taxon>Pseudomonadota</taxon>
        <taxon>Betaproteobacteria</taxon>
        <taxon>Burkholderiales</taxon>
        <taxon>Sphaerotilaceae</taxon>
        <taxon>Roseateles</taxon>
    </lineage>
</organism>
<evidence type="ECO:0000313" key="1">
    <source>
        <dbReference type="EMBL" id="MDY0749082.1"/>
    </source>
</evidence>
<sequence length="86" mass="9556">MILQAKQLGLIRLVACAEQRLPERRVDGEMTSLRIEEILVVHTHDGTHLIGPGGLIHLVRDDAHAIDAIADASALRTMCQPWRRDA</sequence>
<evidence type="ECO:0000313" key="2">
    <source>
        <dbReference type="Proteomes" id="UP001285263"/>
    </source>
</evidence>
<name>A0ABU5DUG0_9BURK</name>
<reference evidence="1 2" key="1">
    <citation type="submission" date="2023-11" db="EMBL/GenBank/DDBJ databases">
        <title>Paucibacter sp. nov., isolated from fresh soil in Korea.</title>
        <authorList>
            <person name="Le N.T.T."/>
        </authorList>
    </citation>
    <scope>NUCLEOTIDE SEQUENCE [LARGE SCALE GENOMIC DNA]</scope>
    <source>
        <strain evidence="1 2">R3-3</strain>
    </source>
</reference>
<dbReference type="Proteomes" id="UP001285263">
    <property type="component" value="Unassembled WGS sequence"/>
</dbReference>
<dbReference type="Gene3D" id="2.60.120.10">
    <property type="entry name" value="Jelly Rolls"/>
    <property type="match status" value="1"/>
</dbReference>
<accession>A0ABU5DUG0</accession>
<dbReference type="EMBL" id="JAXCLA010000013">
    <property type="protein sequence ID" value="MDY0749082.1"/>
    <property type="molecule type" value="Genomic_DNA"/>
</dbReference>
<protein>
    <submittedName>
        <fullName evidence="1">Cupin</fullName>
    </submittedName>
</protein>